<evidence type="ECO:0000313" key="2">
    <source>
        <dbReference type="EMBL" id="GEU34029.1"/>
    </source>
</evidence>
<sequence>MPIELNKPPDPLIAEFKELTGMTADRVCDVVVGNTKDGGGKRFDSIPVDVSTNRVLHNLKFGPTNGHLKFSIGSNIKKHSNCDSVKRESMAKSSGPLIGFDCFGMGVGSKPSGTQSSLMDGITISKTNMVNDKGMAGGEGFESGKKNNSNGILKKPEGPFFLVQFGKNVNSNPFVNKSSMNTNNGWNSNKGNKFGPSLFYKNSFDNVWIPNSKAVNADGTSMDYRVVNVLNAWEPNIWLEKVEPSTIPIWVCVYNIPMELYNGNRINKIMGGVGKTMLMDKMIRERCLKKSSKLYFARVLVKPLLCTHCKTFGYSTLACKLRPRFVEEISSAGNNGNDNGSGKTKIVNNSNDGFVTVDRKNKPVKDQSNVSHVNYASQQNRNFGSQSQFRDNQYVKMGNTWQNRGKSGPNSNNKGGNSSHNVGKKKMYAGGVKNVQQVLVRGSNSKINFGKAFDESVPVTNSFQALDDHVLIEKDDAIEAAMEEEYSNIIEPLLVQEVIDVMSKGAYPSADVRLNWSLFQISFFYNNCHKYGLNPSVEDDDIKYENGGMADELRPE</sequence>
<evidence type="ECO:0000256" key="1">
    <source>
        <dbReference type="SAM" id="MobiDB-lite"/>
    </source>
</evidence>
<accession>A0A6L2JB13</accession>
<proteinExistence type="predicted"/>
<protein>
    <submittedName>
        <fullName evidence="2">Uncharacterized protein</fullName>
    </submittedName>
</protein>
<name>A0A6L2JB13_TANCI</name>
<feature type="region of interest" description="Disordered" evidence="1">
    <location>
        <begin position="399"/>
        <end position="422"/>
    </location>
</feature>
<feature type="compositionally biased region" description="Low complexity" evidence="1">
    <location>
        <begin position="405"/>
        <end position="421"/>
    </location>
</feature>
<reference evidence="2" key="1">
    <citation type="journal article" date="2019" name="Sci. Rep.">
        <title>Draft genome of Tanacetum cinerariifolium, the natural source of mosquito coil.</title>
        <authorList>
            <person name="Yamashiro T."/>
            <person name="Shiraishi A."/>
            <person name="Satake H."/>
            <person name="Nakayama K."/>
        </authorList>
    </citation>
    <scope>NUCLEOTIDE SEQUENCE</scope>
</reference>
<dbReference type="AlphaFoldDB" id="A0A6L2JB13"/>
<organism evidence="2">
    <name type="scientific">Tanacetum cinerariifolium</name>
    <name type="common">Dalmatian daisy</name>
    <name type="synonym">Chrysanthemum cinerariifolium</name>
    <dbReference type="NCBI Taxonomy" id="118510"/>
    <lineage>
        <taxon>Eukaryota</taxon>
        <taxon>Viridiplantae</taxon>
        <taxon>Streptophyta</taxon>
        <taxon>Embryophyta</taxon>
        <taxon>Tracheophyta</taxon>
        <taxon>Spermatophyta</taxon>
        <taxon>Magnoliopsida</taxon>
        <taxon>eudicotyledons</taxon>
        <taxon>Gunneridae</taxon>
        <taxon>Pentapetalae</taxon>
        <taxon>asterids</taxon>
        <taxon>campanulids</taxon>
        <taxon>Asterales</taxon>
        <taxon>Asteraceae</taxon>
        <taxon>Asteroideae</taxon>
        <taxon>Anthemideae</taxon>
        <taxon>Anthemidinae</taxon>
        <taxon>Tanacetum</taxon>
    </lineage>
</organism>
<dbReference type="EMBL" id="BKCJ010000530">
    <property type="protein sequence ID" value="GEU34029.1"/>
    <property type="molecule type" value="Genomic_DNA"/>
</dbReference>
<comment type="caution">
    <text evidence="2">The sequence shown here is derived from an EMBL/GenBank/DDBJ whole genome shotgun (WGS) entry which is preliminary data.</text>
</comment>
<gene>
    <name evidence="2" type="ORF">Tci_006007</name>
</gene>